<protein>
    <submittedName>
        <fullName evidence="12">Fimbrial protein</fullName>
    </submittedName>
</protein>
<dbReference type="InterPro" id="IPR025885">
    <property type="entry name" value="PapC_N"/>
</dbReference>
<dbReference type="InterPro" id="IPR037224">
    <property type="entry name" value="PapC_N_sf"/>
</dbReference>
<dbReference type="Gene3D" id="2.60.40.3110">
    <property type="match status" value="1"/>
</dbReference>
<dbReference type="Pfam" id="PF00577">
    <property type="entry name" value="Usher"/>
    <property type="match status" value="1"/>
</dbReference>
<keyword evidence="4" id="KW-1134">Transmembrane beta strand</keyword>
<evidence type="ECO:0000259" key="11">
    <source>
        <dbReference type="Pfam" id="PF13954"/>
    </source>
</evidence>
<keyword evidence="3 9" id="KW-0813">Transport</keyword>
<comment type="subcellular location">
    <subcellularLocation>
        <location evidence="1 9">Cell outer membrane</location>
        <topology evidence="1 9">Multi-pass membrane protein</topology>
    </subcellularLocation>
</comment>
<dbReference type="InterPro" id="IPR025949">
    <property type="entry name" value="PapC-like_C"/>
</dbReference>
<dbReference type="GO" id="GO:0009297">
    <property type="term" value="P:pilus assembly"/>
    <property type="evidence" value="ECO:0007669"/>
    <property type="project" value="InterPro"/>
</dbReference>
<dbReference type="EMBL" id="CABVQH010000002">
    <property type="protein sequence ID" value="VWC53651.1"/>
    <property type="molecule type" value="Genomic_DNA"/>
</dbReference>
<keyword evidence="6" id="KW-0732">Signal</keyword>
<dbReference type="Proteomes" id="UP000494260">
    <property type="component" value="Unassembled WGS sequence"/>
</dbReference>
<evidence type="ECO:0000259" key="10">
    <source>
        <dbReference type="Pfam" id="PF13953"/>
    </source>
</evidence>
<dbReference type="InterPro" id="IPR000015">
    <property type="entry name" value="Fimb_usher"/>
</dbReference>
<organism evidence="12 13">
    <name type="scientific">Burkholderia lata (strain ATCC 17760 / DSM 23089 / LMG 22485 / NCIMB 9086 / R18194 / 383)</name>
    <dbReference type="NCBI Taxonomy" id="482957"/>
    <lineage>
        <taxon>Bacteria</taxon>
        <taxon>Pseudomonadati</taxon>
        <taxon>Pseudomonadota</taxon>
        <taxon>Betaproteobacteria</taxon>
        <taxon>Burkholderiales</taxon>
        <taxon>Burkholderiaceae</taxon>
        <taxon>Burkholderia</taxon>
        <taxon>Burkholderia cepacia complex</taxon>
    </lineage>
</organism>
<evidence type="ECO:0000256" key="2">
    <source>
        <dbReference type="ARBA" id="ARBA00008064"/>
    </source>
</evidence>
<evidence type="ECO:0000256" key="1">
    <source>
        <dbReference type="ARBA" id="ARBA00004571"/>
    </source>
</evidence>
<evidence type="ECO:0000256" key="6">
    <source>
        <dbReference type="ARBA" id="ARBA00022729"/>
    </source>
</evidence>
<dbReference type="GO" id="GO:0009279">
    <property type="term" value="C:cell outer membrane"/>
    <property type="evidence" value="ECO:0007669"/>
    <property type="project" value="UniProtKB-SubCell"/>
</dbReference>
<dbReference type="PANTHER" id="PTHR30451:SF20">
    <property type="entry name" value="FIMBRIAE USHER"/>
    <property type="match status" value="1"/>
</dbReference>
<accession>A0A6P2SZ68</accession>
<evidence type="ECO:0000313" key="13">
    <source>
        <dbReference type="Proteomes" id="UP000494260"/>
    </source>
</evidence>
<dbReference type="InterPro" id="IPR018030">
    <property type="entry name" value="Fimbrial_membr_usher_CS"/>
</dbReference>
<dbReference type="Gene3D" id="2.60.40.2610">
    <property type="entry name" value="Outer membrane usher protein FimD, plug domain"/>
    <property type="match status" value="1"/>
</dbReference>
<dbReference type="Pfam" id="PF13954">
    <property type="entry name" value="PapC_N"/>
    <property type="match status" value="1"/>
</dbReference>
<keyword evidence="9" id="KW-1029">Fimbrium biogenesis</keyword>
<dbReference type="GO" id="GO:0015473">
    <property type="term" value="F:fimbrial usher porin activity"/>
    <property type="evidence" value="ECO:0007669"/>
    <property type="project" value="InterPro"/>
</dbReference>
<keyword evidence="5 9" id="KW-0812">Transmembrane</keyword>
<name>A0A6P2SZ68_BURL3</name>
<dbReference type="Pfam" id="PF13953">
    <property type="entry name" value="PapC_C"/>
    <property type="match status" value="1"/>
</dbReference>
<evidence type="ECO:0000313" key="12">
    <source>
        <dbReference type="EMBL" id="VWC53651.1"/>
    </source>
</evidence>
<evidence type="ECO:0000256" key="7">
    <source>
        <dbReference type="ARBA" id="ARBA00023136"/>
    </source>
</evidence>
<dbReference type="AlphaFoldDB" id="A0A6P2SZ68"/>
<evidence type="ECO:0000256" key="3">
    <source>
        <dbReference type="ARBA" id="ARBA00022448"/>
    </source>
</evidence>
<dbReference type="Gene3D" id="2.60.40.2070">
    <property type="match status" value="1"/>
</dbReference>
<feature type="domain" description="PapC N-terminal" evidence="11">
    <location>
        <begin position="54"/>
        <end position="201"/>
    </location>
</feature>
<evidence type="ECO:0000256" key="4">
    <source>
        <dbReference type="ARBA" id="ARBA00022452"/>
    </source>
</evidence>
<dbReference type="InterPro" id="IPR042186">
    <property type="entry name" value="FimD_plug_dom"/>
</dbReference>
<dbReference type="Gene3D" id="3.10.20.410">
    <property type="match status" value="1"/>
</dbReference>
<evidence type="ECO:0000256" key="8">
    <source>
        <dbReference type="ARBA" id="ARBA00023237"/>
    </source>
</evidence>
<evidence type="ECO:0000256" key="5">
    <source>
        <dbReference type="ARBA" id="ARBA00022692"/>
    </source>
</evidence>
<dbReference type="InterPro" id="IPR043142">
    <property type="entry name" value="PapC-like_C_sf"/>
</dbReference>
<dbReference type="PROSITE" id="PS01151">
    <property type="entry name" value="FIMBRIAL_USHER"/>
    <property type="match status" value="1"/>
</dbReference>
<dbReference type="PANTHER" id="PTHR30451">
    <property type="entry name" value="OUTER MEMBRANE USHER PROTEIN"/>
    <property type="match status" value="1"/>
</dbReference>
<keyword evidence="7 9" id="KW-0472">Membrane</keyword>
<dbReference type="FunFam" id="2.60.40.3110:FF:000001">
    <property type="entry name" value="Putative fimbrial outer membrane usher"/>
    <property type="match status" value="1"/>
</dbReference>
<comment type="similarity">
    <text evidence="2 9">Belongs to the fimbrial export usher family.</text>
</comment>
<evidence type="ECO:0000256" key="9">
    <source>
        <dbReference type="RuleBase" id="RU003884"/>
    </source>
</evidence>
<proteinExistence type="inferred from homology"/>
<feature type="domain" description="PapC-like C-terminal" evidence="10">
    <location>
        <begin position="776"/>
        <end position="841"/>
    </location>
</feature>
<dbReference type="SUPFAM" id="SSF141729">
    <property type="entry name" value="FimD N-terminal domain-like"/>
    <property type="match status" value="1"/>
</dbReference>
<sequence>MTATQSSACAGDDLPRLRPLAALVLSSIASFPGTVRAESEVAARIARQDSAQVEFENKFSQDIGSQPVDLSRFAIGNVVSPGTYHVDLHVGADWVGRVAVAFKPVPGTADAQPCFDESQLRRIGVDLGKLNLDLVKQIVIDRACLPISQVVTEAGADFDFGTQRLTLSIPQAALQQTARGYVAPDQWTSGVTAGSFGYDANIYSTRTQGGGTVTQGYLGVNAGFNAGVWHFRHNGSYTWRPGHGSRYRDISTYVQRDLPSLSSQLVIGETYTSGELFDSTSFRGVRLATDDRMLPDSLRGYAPVVRGVANSNATVTITQNGNVLYETTVAPGAFEISDLYPTGYGGDLRVAVNEADGTIRTFSIPYSAVPMSLRPGLNRYSFVLGVVARPSQSGKPFFAQATWQRGLTNRITGYGGVTVAQGYASALLGAALNTPLGALGADMTQASTVIPGIKRFSGSSIRISYAKRVETTGTNIAIAAYRYSTGGYFGLNDAVQARDAARNTGGFDGVWRERNRAALTLSQPLGERRGTLNITGSVANYWNHAGSDINYSAGYNNSFRNISFSISASRQRSQGGQSGTLYYASVIIPLGKRNRMTLAGNVSYGTDGRTQFQSSLSGMAGADSSLSYNLAANRSGGDGSTLNGSGSVVYRGPYAQIGASAGAGSDYQQGSISVRGGLVAHAGGITPSQPLSETFAIVEAPGAAGARLTQSSGLRVGPSGYAIVPYLTPYTLNPIELDPNGLSADVELNESRQQVAPRAGAIPLVRFATSTGRSALISARLEDDAPLPFGADVLDESGRSIGSVGQGSRVVVRGLRESGRLVVKWGDGNASSCGILYRLPPDEKPTLRTAGFRRITGVCTRVSIAPAIGQSMN</sequence>
<keyword evidence="8 9" id="KW-0998">Cell outer membrane</keyword>
<reference evidence="12 13" key="1">
    <citation type="submission" date="2019-09" db="EMBL/GenBank/DDBJ databases">
        <authorList>
            <person name="Depoorter E."/>
        </authorList>
    </citation>
    <scope>NUCLEOTIDE SEQUENCE [LARGE SCALE GENOMIC DNA]</scope>
    <source>
        <strain evidence="12">R-18109</strain>
    </source>
</reference>
<gene>
    <name evidence="12" type="ORF">BLA18109_00498</name>
</gene>